<comment type="caution">
    <text evidence="7">The sequence shown here is derived from an EMBL/GenBank/DDBJ whole genome shotgun (WGS) entry which is preliminary data.</text>
</comment>
<dbReference type="InterPro" id="IPR014729">
    <property type="entry name" value="Rossmann-like_a/b/a_fold"/>
</dbReference>
<dbReference type="GO" id="GO:0005829">
    <property type="term" value="C:cytosol"/>
    <property type="evidence" value="ECO:0007669"/>
    <property type="project" value="TreeGrafter"/>
</dbReference>
<keyword evidence="1" id="KW-0436">Ligase</keyword>
<dbReference type="Proteomes" id="UP000683000">
    <property type="component" value="Unassembled WGS sequence"/>
</dbReference>
<evidence type="ECO:0000313" key="7">
    <source>
        <dbReference type="EMBL" id="KAG6369913.1"/>
    </source>
</evidence>
<dbReference type="SUPFAM" id="SSF52402">
    <property type="entry name" value="Adenine nucleotide alpha hydrolases-like"/>
    <property type="match status" value="1"/>
</dbReference>
<gene>
    <name evidence="7" type="ORF">JVT61DRAFT_13380</name>
</gene>
<evidence type="ECO:0000256" key="5">
    <source>
        <dbReference type="ARBA" id="ARBA00022840"/>
    </source>
</evidence>
<evidence type="ECO:0000256" key="6">
    <source>
        <dbReference type="SAM" id="MobiDB-lite"/>
    </source>
</evidence>
<dbReference type="Gene3D" id="3.40.50.620">
    <property type="entry name" value="HUPs"/>
    <property type="match status" value="1"/>
</dbReference>
<evidence type="ECO:0000256" key="4">
    <source>
        <dbReference type="ARBA" id="ARBA00022755"/>
    </source>
</evidence>
<dbReference type="OrthoDB" id="1724632at2759"/>
<keyword evidence="5" id="KW-0067">ATP-binding</keyword>
<keyword evidence="3" id="KW-0332">GMP biosynthesis</keyword>
<feature type="region of interest" description="Disordered" evidence="6">
    <location>
        <begin position="171"/>
        <end position="207"/>
    </location>
</feature>
<accession>A0A8I2YDL8</accession>
<dbReference type="PANTHER" id="PTHR11922">
    <property type="entry name" value="GMP SYNTHASE-RELATED"/>
    <property type="match status" value="1"/>
</dbReference>
<dbReference type="AlphaFoldDB" id="A0A8I2YDL8"/>
<proteinExistence type="predicted"/>
<protein>
    <submittedName>
        <fullName evidence="7">Uncharacterized protein</fullName>
    </submittedName>
</protein>
<dbReference type="GO" id="GO:0003921">
    <property type="term" value="F:GMP synthase activity"/>
    <property type="evidence" value="ECO:0007669"/>
    <property type="project" value="TreeGrafter"/>
</dbReference>
<evidence type="ECO:0000256" key="1">
    <source>
        <dbReference type="ARBA" id="ARBA00022598"/>
    </source>
</evidence>
<reference evidence="7" key="1">
    <citation type="submission" date="2021-03" db="EMBL/GenBank/DDBJ databases">
        <title>Evolutionary innovations through gain and loss of genes in the ectomycorrhizal Boletales.</title>
        <authorList>
            <person name="Wu G."/>
            <person name="Miyauchi S."/>
            <person name="Morin E."/>
            <person name="Yang Z.-L."/>
            <person name="Xu J."/>
            <person name="Martin F.M."/>
        </authorList>
    </citation>
    <scope>NUCLEOTIDE SEQUENCE</scope>
    <source>
        <strain evidence="7">BR01</strain>
    </source>
</reference>
<keyword evidence="8" id="KW-1185">Reference proteome</keyword>
<name>A0A8I2YDL8_9AGAM</name>
<dbReference type="EMBL" id="JAGFBS010000061">
    <property type="protein sequence ID" value="KAG6369913.1"/>
    <property type="molecule type" value="Genomic_DNA"/>
</dbReference>
<dbReference type="GO" id="GO:0005524">
    <property type="term" value="F:ATP binding"/>
    <property type="evidence" value="ECO:0007669"/>
    <property type="project" value="UniProtKB-KW"/>
</dbReference>
<organism evidence="7 8">
    <name type="scientific">Boletus reticuloceps</name>
    <dbReference type="NCBI Taxonomy" id="495285"/>
    <lineage>
        <taxon>Eukaryota</taxon>
        <taxon>Fungi</taxon>
        <taxon>Dikarya</taxon>
        <taxon>Basidiomycota</taxon>
        <taxon>Agaricomycotina</taxon>
        <taxon>Agaricomycetes</taxon>
        <taxon>Agaricomycetidae</taxon>
        <taxon>Boletales</taxon>
        <taxon>Boletineae</taxon>
        <taxon>Boletaceae</taxon>
        <taxon>Boletoideae</taxon>
        <taxon>Boletus</taxon>
    </lineage>
</organism>
<sequence>MAEIHDQFDTIQSILILDFESQYSHLITRRCRELKVYAELTLLKDMHFKPQGMLGHVFRQPAAKYSLANFPQASFSQDHRTRCMIPTRHMQIKLMHEAIGDRFHAIMVDNGVLRLNEAKQVHEMLNKDLGVNLTVVDAFDLFLSPLRVRHLPPTSRSKMFPQLRRASWRQSSRVRVLQHPPPPAGEPARERGDVHVPNDIHLEGQRS</sequence>
<feature type="compositionally biased region" description="Basic and acidic residues" evidence="6">
    <location>
        <begin position="187"/>
        <end position="207"/>
    </location>
</feature>
<evidence type="ECO:0000256" key="2">
    <source>
        <dbReference type="ARBA" id="ARBA00022741"/>
    </source>
</evidence>
<evidence type="ECO:0000256" key="3">
    <source>
        <dbReference type="ARBA" id="ARBA00022749"/>
    </source>
</evidence>
<dbReference type="PANTHER" id="PTHR11922:SF2">
    <property type="entry name" value="GMP SYNTHASE [GLUTAMINE-HYDROLYZING]"/>
    <property type="match status" value="1"/>
</dbReference>
<keyword evidence="2" id="KW-0547">Nucleotide-binding</keyword>
<evidence type="ECO:0000313" key="8">
    <source>
        <dbReference type="Proteomes" id="UP000683000"/>
    </source>
</evidence>
<keyword evidence="4" id="KW-0658">Purine biosynthesis</keyword>